<keyword evidence="2" id="KW-1185">Reference proteome</keyword>
<reference evidence="1" key="1">
    <citation type="submission" date="2022-07" db="EMBL/GenBank/DDBJ databases">
        <authorList>
            <person name="Macas J."/>
            <person name="Novak P."/>
            <person name="Neumann P."/>
        </authorList>
    </citation>
    <scope>NUCLEOTIDE SEQUENCE</scope>
</reference>
<proteinExistence type="predicted"/>
<comment type="caution">
    <text evidence="1">The sequence shown here is derived from an EMBL/GenBank/DDBJ whole genome shotgun (WGS) entry which is preliminary data.</text>
</comment>
<gene>
    <name evidence="1" type="ORF">CEURO_LOCUS22573</name>
</gene>
<evidence type="ECO:0000313" key="2">
    <source>
        <dbReference type="Proteomes" id="UP001152484"/>
    </source>
</evidence>
<accession>A0A9P1A2Z6</accession>
<dbReference type="Proteomes" id="UP001152484">
    <property type="component" value="Unassembled WGS sequence"/>
</dbReference>
<protein>
    <submittedName>
        <fullName evidence="1">Uncharacterized protein</fullName>
    </submittedName>
</protein>
<sequence>MEVDDQGRVQSMAIVATTEKDDAFLDASLTASKPFQNVEWEDLLEDDVEITKAQPAIYERKKRKRHGEGNTMVF</sequence>
<organism evidence="1 2">
    <name type="scientific">Cuscuta europaea</name>
    <name type="common">European dodder</name>
    <dbReference type="NCBI Taxonomy" id="41803"/>
    <lineage>
        <taxon>Eukaryota</taxon>
        <taxon>Viridiplantae</taxon>
        <taxon>Streptophyta</taxon>
        <taxon>Embryophyta</taxon>
        <taxon>Tracheophyta</taxon>
        <taxon>Spermatophyta</taxon>
        <taxon>Magnoliopsida</taxon>
        <taxon>eudicotyledons</taxon>
        <taxon>Gunneridae</taxon>
        <taxon>Pentapetalae</taxon>
        <taxon>asterids</taxon>
        <taxon>lamiids</taxon>
        <taxon>Solanales</taxon>
        <taxon>Convolvulaceae</taxon>
        <taxon>Cuscuteae</taxon>
        <taxon>Cuscuta</taxon>
        <taxon>Cuscuta subgen. Cuscuta</taxon>
    </lineage>
</organism>
<name>A0A9P1A2Z6_CUSEU</name>
<evidence type="ECO:0000313" key="1">
    <source>
        <dbReference type="EMBL" id="CAH9120025.1"/>
    </source>
</evidence>
<dbReference type="EMBL" id="CAMAPE010000082">
    <property type="protein sequence ID" value="CAH9120025.1"/>
    <property type="molecule type" value="Genomic_DNA"/>
</dbReference>
<dbReference type="AlphaFoldDB" id="A0A9P1A2Z6"/>